<gene>
    <name evidence="5" type="ORF">SAMN04487995_0704</name>
</gene>
<dbReference type="STRING" id="408657.SAMN04487995_0704"/>
<dbReference type="Gene3D" id="3.60.21.10">
    <property type="match status" value="1"/>
</dbReference>
<dbReference type="SUPFAM" id="SSF56300">
    <property type="entry name" value="Metallo-dependent phosphatases"/>
    <property type="match status" value="1"/>
</dbReference>
<dbReference type="Pfam" id="PF16656">
    <property type="entry name" value="Pur_ac_phosph_N"/>
    <property type="match status" value="1"/>
</dbReference>
<dbReference type="InterPro" id="IPR008963">
    <property type="entry name" value="Purple_acid_Pase-like_N"/>
</dbReference>
<evidence type="ECO:0000313" key="5">
    <source>
        <dbReference type="EMBL" id="SEI43516.1"/>
    </source>
</evidence>
<dbReference type="PANTHER" id="PTHR45867:SF3">
    <property type="entry name" value="ACID PHOSPHATASE TYPE 7"/>
    <property type="match status" value="1"/>
</dbReference>
<dbReference type="PANTHER" id="PTHR45867">
    <property type="entry name" value="PURPLE ACID PHOSPHATASE"/>
    <property type="match status" value="1"/>
</dbReference>
<evidence type="ECO:0000313" key="6">
    <source>
        <dbReference type="Proteomes" id="UP000199532"/>
    </source>
</evidence>
<dbReference type="Pfam" id="PF00149">
    <property type="entry name" value="Metallophos"/>
    <property type="match status" value="1"/>
</dbReference>
<name>A0A1H6QND9_9BACT</name>
<feature type="domain" description="Secretion system C-terminal sorting" evidence="4">
    <location>
        <begin position="737"/>
        <end position="811"/>
    </location>
</feature>
<dbReference type="AlphaFoldDB" id="A0A1H6QND9"/>
<dbReference type="InterPro" id="IPR013783">
    <property type="entry name" value="Ig-like_fold"/>
</dbReference>
<feature type="domain" description="Calcineurin-like phosphoesterase" evidence="2">
    <location>
        <begin position="125"/>
        <end position="336"/>
    </location>
</feature>
<dbReference type="GO" id="GO:0003993">
    <property type="term" value="F:acid phosphatase activity"/>
    <property type="evidence" value="ECO:0007669"/>
    <property type="project" value="InterPro"/>
</dbReference>
<evidence type="ECO:0000259" key="4">
    <source>
        <dbReference type="Pfam" id="PF18962"/>
    </source>
</evidence>
<dbReference type="EMBL" id="FNXY01000001">
    <property type="protein sequence ID" value="SEI43516.1"/>
    <property type="molecule type" value="Genomic_DNA"/>
</dbReference>
<dbReference type="SUPFAM" id="SSF49363">
    <property type="entry name" value="Purple acid phosphatase, N-terminal domain"/>
    <property type="match status" value="1"/>
</dbReference>
<sequence length="812" mass="90961">MIPLTLNNDMKKNLLLLFLLFFVIPGYGQLIRGPYLQAATANSMVIRWRTDAATTSRVQFGSSPNDLNQKIDDNALVTEHEIKLTGLAPKTKYFYSIGSLSTVYQGDANNYFETTPTAGTIGKYRFGVLGDCGTNSAFQGNVRDQLTNYLGNNYMNALLLLGDNAYSQGKDPEYQSNFFNHYKDNFLKKYPVFPTPGNHDYANDDPNRQIDHKIPYYEIFTMPINGESGGVASENEAYYSYDYGNVHFLSLDSYGKEDRSTRLYDTLGKQVQWIKADLAANKNKGWVVAYWHHPPFSLGSRNGETENDMIKIRENFIRILERNGVDLILCGHSHVYERTRLIQGFYNYSGSFNNAVHNVSQSSGKYDGSDNSCTYIKSSNLNKGTVYVVAGSGGQLGSPSPGYPHKAMYYSNAEHGGSMMLEVEGNRLDAKWIGIDGQIRDKFTIVKDVNQDRTVEVELGKSVNLEASFNGQYIWSTGANSKNISVTPNADTDYSVKDAQNCLNDIFRVKVAIPLPVKLFSFDGSSDADNIVKLSWTTEYENNFSHFQIERSINGTDFTDLGRVNSSQNSKEKKFYEFSDQTGKNILSPDIISYRLKMIDLAGKTEYSRIITIKLNQIIPVKLLSLEGVADARNIVKLNWTTEFETKFSHFQVERSSNGKDFTDLGRVNGGQNSKEKKSYEFFDQTGGTITSPDTISYRLKMVNQTGSSEFSKIIKVKLNEIVLGTDPSISLDIAIVPNPSTHDDVQVKLVGTDRAATQLTIIDIAGKTVLSKLMTLTKDLTPFLPKELPKGTYFLKVVIEKKTITKKFVIL</sequence>
<evidence type="ECO:0000259" key="3">
    <source>
        <dbReference type="Pfam" id="PF16656"/>
    </source>
</evidence>
<dbReference type="Proteomes" id="UP000199532">
    <property type="component" value="Unassembled WGS sequence"/>
</dbReference>
<feature type="domain" description="Purple acid phosphatase N-terminal" evidence="3">
    <location>
        <begin position="37"/>
        <end position="101"/>
    </location>
</feature>
<evidence type="ECO:0000256" key="1">
    <source>
        <dbReference type="ARBA" id="ARBA00022729"/>
    </source>
</evidence>
<evidence type="ECO:0000259" key="2">
    <source>
        <dbReference type="Pfam" id="PF00149"/>
    </source>
</evidence>
<dbReference type="Gene3D" id="2.60.40.10">
    <property type="entry name" value="Immunoglobulins"/>
    <property type="match status" value="2"/>
</dbReference>
<dbReference type="Pfam" id="PF18962">
    <property type="entry name" value="Por_Secre_tail"/>
    <property type="match status" value="1"/>
</dbReference>
<dbReference type="GO" id="GO:0046872">
    <property type="term" value="F:metal ion binding"/>
    <property type="evidence" value="ECO:0007669"/>
    <property type="project" value="InterPro"/>
</dbReference>
<keyword evidence="1" id="KW-0732">Signal</keyword>
<protein>
    <submittedName>
        <fullName evidence="5">Por secretion system C-terminal sorting domain-containing protein</fullName>
    </submittedName>
</protein>
<keyword evidence="6" id="KW-1185">Reference proteome</keyword>
<accession>A0A1H6QND9</accession>
<dbReference type="InterPro" id="IPR026444">
    <property type="entry name" value="Secre_tail"/>
</dbReference>
<reference evidence="5 6" key="1">
    <citation type="submission" date="2016-10" db="EMBL/GenBank/DDBJ databases">
        <authorList>
            <person name="de Groot N.N."/>
        </authorList>
    </citation>
    <scope>NUCLEOTIDE SEQUENCE [LARGE SCALE GENOMIC DNA]</scope>
    <source>
        <strain evidence="5 6">DSM 19938</strain>
    </source>
</reference>
<organism evidence="5 6">
    <name type="scientific">Dyadobacter koreensis</name>
    <dbReference type="NCBI Taxonomy" id="408657"/>
    <lineage>
        <taxon>Bacteria</taxon>
        <taxon>Pseudomonadati</taxon>
        <taxon>Bacteroidota</taxon>
        <taxon>Cytophagia</taxon>
        <taxon>Cytophagales</taxon>
        <taxon>Spirosomataceae</taxon>
        <taxon>Dyadobacter</taxon>
    </lineage>
</organism>
<dbReference type="InterPro" id="IPR015914">
    <property type="entry name" value="PAPs_N"/>
</dbReference>
<dbReference type="Gene3D" id="2.60.40.380">
    <property type="entry name" value="Purple acid phosphatase-like, N-terminal"/>
    <property type="match status" value="1"/>
</dbReference>
<dbReference type="InterPro" id="IPR029052">
    <property type="entry name" value="Metallo-depent_PP-like"/>
</dbReference>
<proteinExistence type="predicted"/>
<dbReference type="NCBIfam" id="TIGR04183">
    <property type="entry name" value="Por_Secre_tail"/>
    <property type="match status" value="1"/>
</dbReference>
<dbReference type="InterPro" id="IPR004843">
    <property type="entry name" value="Calcineurin-like_PHP"/>
</dbReference>